<name>E5AUU7_MYCRK</name>
<dbReference type="HOGENOM" id="CLU_3150504_0_0_4"/>
<geneLocation type="plasmid" evidence="1 2">
    <name>pBRH01</name>
</geneLocation>
<dbReference type="Proteomes" id="UP000007437">
    <property type="component" value="Plasmid pBRH01"/>
</dbReference>
<accession>E5AUU7</accession>
<evidence type="ECO:0000313" key="1">
    <source>
        <dbReference type="EMBL" id="CBW76871.1"/>
    </source>
</evidence>
<organism evidence="1 2">
    <name type="scientific">Mycetohabitans rhizoxinica (strain DSM 19002 / CIP 109453 / HKI 454)</name>
    <name type="common">Paraburkholderia rhizoxinica</name>
    <dbReference type="NCBI Taxonomy" id="882378"/>
    <lineage>
        <taxon>Bacteria</taxon>
        <taxon>Pseudomonadati</taxon>
        <taxon>Pseudomonadota</taxon>
        <taxon>Betaproteobacteria</taxon>
        <taxon>Burkholderiales</taxon>
        <taxon>Burkholderiaceae</taxon>
        <taxon>Mycetohabitans</taxon>
    </lineage>
</organism>
<sequence>MLLTCDAGALERIGVRLLRVLRDSDARVERRQADDRCGAIRFSAIRIR</sequence>
<gene>
    <name evidence="1" type="ordered locus">RBRH_00254</name>
</gene>
<evidence type="ECO:0000313" key="2">
    <source>
        <dbReference type="Proteomes" id="UP000007437"/>
    </source>
</evidence>
<keyword evidence="1" id="KW-0614">Plasmid</keyword>
<reference evidence="1 2" key="1">
    <citation type="journal article" date="2011" name="J. Bacteriol.">
        <title>Complete genome sequence of Burkholderia rhizoxinica, an endosymbiont of Rhizopus microsporus.</title>
        <authorList>
            <person name="Lackner G."/>
            <person name="Moebius N."/>
            <person name="Partida-Martinez L."/>
            <person name="Hertweck C."/>
        </authorList>
    </citation>
    <scope>NUCLEOTIDE SEQUENCE [LARGE SCALE GENOMIC DNA]</scope>
    <source>
        <strain evidence="2">DSM 19002 / CIP 109453 / HKI 454</strain>
        <plasmid evidence="1 2">pBRH01</plasmid>
    </source>
</reference>
<dbReference type="AlphaFoldDB" id="E5AUU7"/>
<dbReference type="KEGG" id="brh:RBRH_00254"/>
<dbReference type="EMBL" id="FR687360">
    <property type="protein sequence ID" value="CBW76871.1"/>
    <property type="molecule type" value="Genomic_DNA"/>
</dbReference>
<protein>
    <submittedName>
        <fullName evidence="1">Uncharacterized protein</fullName>
    </submittedName>
</protein>
<proteinExistence type="predicted"/>